<dbReference type="EMBL" id="KZ613964">
    <property type="protein sequence ID" value="PMD31019.1"/>
    <property type="molecule type" value="Genomic_DNA"/>
</dbReference>
<accession>A0A2J6QXQ5</accession>
<feature type="compositionally biased region" description="Basic and acidic residues" evidence="1">
    <location>
        <begin position="259"/>
        <end position="270"/>
    </location>
</feature>
<evidence type="ECO:0000313" key="2">
    <source>
        <dbReference type="EMBL" id="PMD31019.1"/>
    </source>
</evidence>
<keyword evidence="3" id="KW-1185">Reference proteome</keyword>
<proteinExistence type="predicted"/>
<gene>
    <name evidence="2" type="ORF">L207DRAFT_519693</name>
</gene>
<reference evidence="2 3" key="1">
    <citation type="submission" date="2016-04" db="EMBL/GenBank/DDBJ databases">
        <title>A degradative enzymes factory behind the ericoid mycorrhizal symbiosis.</title>
        <authorList>
            <consortium name="DOE Joint Genome Institute"/>
            <person name="Martino E."/>
            <person name="Morin E."/>
            <person name="Grelet G."/>
            <person name="Kuo A."/>
            <person name="Kohler A."/>
            <person name="Daghino S."/>
            <person name="Barry K."/>
            <person name="Choi C."/>
            <person name="Cichocki N."/>
            <person name="Clum A."/>
            <person name="Copeland A."/>
            <person name="Hainaut M."/>
            <person name="Haridas S."/>
            <person name="Labutti K."/>
            <person name="Lindquist E."/>
            <person name="Lipzen A."/>
            <person name="Khouja H.-R."/>
            <person name="Murat C."/>
            <person name="Ohm R."/>
            <person name="Olson A."/>
            <person name="Spatafora J."/>
            <person name="Veneault-Fourrey C."/>
            <person name="Henrissat B."/>
            <person name="Grigoriev I."/>
            <person name="Martin F."/>
            <person name="Perotto S."/>
        </authorList>
    </citation>
    <scope>NUCLEOTIDE SEQUENCE [LARGE SCALE GENOMIC DNA]</scope>
    <source>
        <strain evidence="2 3">F</strain>
    </source>
</reference>
<organism evidence="2 3">
    <name type="scientific">Hyaloscypha variabilis (strain UAMH 11265 / GT02V1 / F)</name>
    <name type="common">Meliniomyces variabilis</name>
    <dbReference type="NCBI Taxonomy" id="1149755"/>
    <lineage>
        <taxon>Eukaryota</taxon>
        <taxon>Fungi</taxon>
        <taxon>Dikarya</taxon>
        <taxon>Ascomycota</taxon>
        <taxon>Pezizomycotina</taxon>
        <taxon>Leotiomycetes</taxon>
        <taxon>Helotiales</taxon>
        <taxon>Hyaloscyphaceae</taxon>
        <taxon>Hyaloscypha</taxon>
        <taxon>Hyaloscypha variabilis</taxon>
    </lineage>
</organism>
<protein>
    <submittedName>
        <fullName evidence="2">Uncharacterized protein</fullName>
    </submittedName>
</protein>
<dbReference type="Proteomes" id="UP000235786">
    <property type="component" value="Unassembled WGS sequence"/>
</dbReference>
<name>A0A2J6QXQ5_HYAVF</name>
<feature type="non-terminal residue" evidence="2">
    <location>
        <position position="297"/>
    </location>
</feature>
<feature type="region of interest" description="Disordered" evidence="1">
    <location>
        <begin position="258"/>
        <end position="285"/>
    </location>
</feature>
<evidence type="ECO:0000256" key="1">
    <source>
        <dbReference type="SAM" id="MobiDB-lite"/>
    </source>
</evidence>
<evidence type="ECO:0000313" key="3">
    <source>
        <dbReference type="Proteomes" id="UP000235786"/>
    </source>
</evidence>
<sequence length="297" mass="33459">MAKEFSPEDFEPIYHQTLVVTIAIQENPECTLSIFSPFLIDIHTKLSDLIFKASNPDSVLRRRCSDRHPDWLQIQYDLQNTLCEAQDLVDSLSKSDVLEIGDQGGSDPGKVEEELAVHAFNLGEFVDSLGLSKLARSDPALSEIEKILVDAARDEREKLGKERVAEIPDVNRLGGLGRIMEMLRANGVSRRELQRLDTRIKQLIVWVLRNEEELTMVRDLEGFGDLGKRQLAEPPKEPDSQQKDHVVEIPQLVEALDLAGEKQKENDEPGTKLGNAAKEEDELDDDYDTISIDSFVL</sequence>
<dbReference type="OrthoDB" id="3554435at2759"/>
<dbReference type="AlphaFoldDB" id="A0A2J6QXQ5"/>